<gene>
    <name evidence="7" type="ORF">CQW23_32817</name>
</gene>
<comment type="caution">
    <text evidence="4">Lacks conserved residue(s) required for the propagation of feature annotation.</text>
</comment>
<sequence>MRGSSALVSLLALALFLLLNVSANPSHPFHLPANEMILGQLELAVAPGACGEQAGGKECPSGLCCAQWGFCGSGPEYCGVLETRQSQWEEPAETDLCGIQSGGKRCPSGQCCTVFGLCTAAPDMCKHFCQTSLAGVRLATFVIRQCNMPALPIPDRRCGIQAGGLYCPIGQRTLKSL</sequence>
<comment type="caution">
    <text evidence="7">The sequence shown here is derived from an EMBL/GenBank/DDBJ whole genome shotgun (WGS) entry which is preliminary data.</text>
</comment>
<dbReference type="PROSITE" id="PS50941">
    <property type="entry name" value="CHIT_BIND_I_2"/>
    <property type="match status" value="1"/>
</dbReference>
<dbReference type="EMBL" id="MLFT02000381">
    <property type="protein sequence ID" value="PHT27579.1"/>
    <property type="molecule type" value="Genomic_DNA"/>
</dbReference>
<feature type="disulfide bond" evidence="4">
    <location>
        <begin position="50"/>
        <end position="65"/>
    </location>
</feature>
<dbReference type="Gene3D" id="3.30.60.10">
    <property type="entry name" value="Endochitinase-like"/>
    <property type="match status" value="2"/>
</dbReference>
<evidence type="ECO:0000256" key="5">
    <source>
        <dbReference type="SAM" id="SignalP"/>
    </source>
</evidence>
<evidence type="ECO:0000256" key="1">
    <source>
        <dbReference type="ARBA" id="ARBA00022669"/>
    </source>
</evidence>
<feature type="domain" description="Chitin-binding type-1" evidence="6">
    <location>
        <begin position="47"/>
        <end position="113"/>
    </location>
</feature>
<dbReference type="Proteomes" id="UP000224567">
    <property type="component" value="Unassembled WGS sequence"/>
</dbReference>
<dbReference type="PRINTS" id="PR00451">
    <property type="entry name" value="CHITINBINDNG"/>
</dbReference>
<evidence type="ECO:0000313" key="7">
    <source>
        <dbReference type="EMBL" id="PHT27579.1"/>
    </source>
</evidence>
<evidence type="ECO:0000259" key="6">
    <source>
        <dbReference type="PROSITE" id="PS50941"/>
    </source>
</evidence>
<evidence type="ECO:0000256" key="4">
    <source>
        <dbReference type="PROSITE-ProRule" id="PRU00261"/>
    </source>
</evidence>
<protein>
    <recommendedName>
        <fullName evidence="6">Chitin-binding type-1 domain-containing protein</fullName>
    </recommendedName>
</protein>
<feature type="signal peptide" evidence="5">
    <location>
        <begin position="1"/>
        <end position="23"/>
    </location>
</feature>
<keyword evidence="2 5" id="KW-0732">Signal</keyword>
<keyword evidence="1 4" id="KW-0147">Chitin-binding</keyword>
<dbReference type="InterPro" id="IPR001002">
    <property type="entry name" value="Chitin-bd_1"/>
</dbReference>
<dbReference type="CDD" id="cd00035">
    <property type="entry name" value="ChtBD1"/>
    <property type="match status" value="1"/>
</dbReference>
<dbReference type="SMART" id="SM00270">
    <property type="entry name" value="ChtBD1"/>
    <property type="match status" value="2"/>
</dbReference>
<dbReference type="AlphaFoldDB" id="A0A2G2V3P5"/>
<dbReference type="OrthoDB" id="617225at2759"/>
<evidence type="ECO:0000313" key="8">
    <source>
        <dbReference type="Proteomes" id="UP000224567"/>
    </source>
</evidence>
<dbReference type="InterPro" id="IPR036861">
    <property type="entry name" value="Endochitinase-like_sf"/>
</dbReference>
<evidence type="ECO:0000256" key="3">
    <source>
        <dbReference type="ARBA" id="ARBA00023157"/>
    </source>
</evidence>
<accession>A0A2G2V3P5</accession>
<dbReference type="SUPFAM" id="SSF57016">
    <property type="entry name" value="Plant lectins/antimicrobial peptides"/>
    <property type="match status" value="2"/>
</dbReference>
<proteinExistence type="predicted"/>
<dbReference type="PANTHER" id="PTHR47849">
    <property type="entry name" value="CHITIN-BINDING LECTIN 1"/>
    <property type="match status" value="1"/>
</dbReference>
<organism evidence="7 8">
    <name type="scientific">Capsicum baccatum</name>
    <name type="common">Peruvian pepper</name>
    <dbReference type="NCBI Taxonomy" id="33114"/>
    <lineage>
        <taxon>Eukaryota</taxon>
        <taxon>Viridiplantae</taxon>
        <taxon>Streptophyta</taxon>
        <taxon>Embryophyta</taxon>
        <taxon>Tracheophyta</taxon>
        <taxon>Spermatophyta</taxon>
        <taxon>Magnoliopsida</taxon>
        <taxon>eudicotyledons</taxon>
        <taxon>Gunneridae</taxon>
        <taxon>Pentapetalae</taxon>
        <taxon>asterids</taxon>
        <taxon>lamiids</taxon>
        <taxon>Solanales</taxon>
        <taxon>Solanaceae</taxon>
        <taxon>Solanoideae</taxon>
        <taxon>Capsiceae</taxon>
        <taxon>Capsicum</taxon>
    </lineage>
</organism>
<feature type="chain" id="PRO_5013639553" description="Chitin-binding type-1 domain-containing protein" evidence="5">
    <location>
        <begin position="24"/>
        <end position="177"/>
    </location>
</feature>
<keyword evidence="3 4" id="KW-1015">Disulfide bond</keyword>
<feature type="disulfide bond" evidence="4">
    <location>
        <begin position="59"/>
        <end position="71"/>
    </location>
</feature>
<keyword evidence="8" id="KW-1185">Reference proteome</keyword>
<name>A0A2G2V3P5_CAPBA</name>
<reference evidence="7 8" key="1">
    <citation type="journal article" date="2017" name="Genome Biol.">
        <title>New reference genome sequences of hot pepper reveal the massive evolution of plant disease-resistance genes by retroduplication.</title>
        <authorList>
            <person name="Kim S."/>
            <person name="Park J."/>
            <person name="Yeom S.I."/>
            <person name="Kim Y.M."/>
            <person name="Seo E."/>
            <person name="Kim K.T."/>
            <person name="Kim M.S."/>
            <person name="Lee J.M."/>
            <person name="Cheong K."/>
            <person name="Shin H.S."/>
            <person name="Kim S.B."/>
            <person name="Han K."/>
            <person name="Lee J."/>
            <person name="Park M."/>
            <person name="Lee H.A."/>
            <person name="Lee H.Y."/>
            <person name="Lee Y."/>
            <person name="Oh S."/>
            <person name="Lee J.H."/>
            <person name="Choi E."/>
            <person name="Choi E."/>
            <person name="Lee S.E."/>
            <person name="Jeon J."/>
            <person name="Kim H."/>
            <person name="Choi G."/>
            <person name="Song H."/>
            <person name="Lee J."/>
            <person name="Lee S.C."/>
            <person name="Kwon J.K."/>
            <person name="Lee H.Y."/>
            <person name="Koo N."/>
            <person name="Hong Y."/>
            <person name="Kim R.W."/>
            <person name="Kang W.H."/>
            <person name="Huh J.H."/>
            <person name="Kang B.C."/>
            <person name="Yang T.J."/>
            <person name="Lee Y.H."/>
            <person name="Bennetzen J.L."/>
            <person name="Choi D."/>
        </authorList>
    </citation>
    <scope>NUCLEOTIDE SEQUENCE [LARGE SCALE GENOMIC DNA]</scope>
    <source>
        <strain evidence="8">cv. PBC81</strain>
    </source>
</reference>
<reference evidence="8" key="2">
    <citation type="journal article" date="2017" name="J. Anim. Genet.">
        <title>Multiple reference genome sequences of hot pepper reveal the massive evolution of plant disease resistance genes by retroduplication.</title>
        <authorList>
            <person name="Kim S."/>
            <person name="Park J."/>
            <person name="Yeom S.-I."/>
            <person name="Kim Y.-M."/>
            <person name="Seo E."/>
            <person name="Kim K.-T."/>
            <person name="Kim M.-S."/>
            <person name="Lee J.M."/>
            <person name="Cheong K."/>
            <person name="Shin H.-S."/>
            <person name="Kim S.-B."/>
            <person name="Han K."/>
            <person name="Lee J."/>
            <person name="Park M."/>
            <person name="Lee H.-A."/>
            <person name="Lee H.-Y."/>
            <person name="Lee Y."/>
            <person name="Oh S."/>
            <person name="Lee J.H."/>
            <person name="Choi E."/>
            <person name="Choi E."/>
            <person name="Lee S.E."/>
            <person name="Jeon J."/>
            <person name="Kim H."/>
            <person name="Choi G."/>
            <person name="Song H."/>
            <person name="Lee J."/>
            <person name="Lee S.-C."/>
            <person name="Kwon J.-K."/>
            <person name="Lee H.-Y."/>
            <person name="Koo N."/>
            <person name="Hong Y."/>
            <person name="Kim R.W."/>
            <person name="Kang W.-H."/>
            <person name="Huh J.H."/>
            <person name="Kang B.-C."/>
            <person name="Yang T.-J."/>
            <person name="Lee Y.-H."/>
            <person name="Bennetzen J.L."/>
            <person name="Choi D."/>
        </authorList>
    </citation>
    <scope>NUCLEOTIDE SEQUENCE [LARGE SCALE GENOMIC DNA]</scope>
    <source>
        <strain evidence="8">cv. PBC81</strain>
    </source>
</reference>
<dbReference type="PANTHER" id="PTHR47849:SF7">
    <property type="entry name" value="CHITIN-BINDING TYPE-1 DOMAIN-CONTAINING PROTEIN"/>
    <property type="match status" value="1"/>
</dbReference>
<dbReference type="GO" id="GO:0008061">
    <property type="term" value="F:chitin binding"/>
    <property type="evidence" value="ECO:0007669"/>
    <property type="project" value="UniProtKB-UniRule"/>
</dbReference>
<feature type="disulfide bond" evidence="4">
    <location>
        <begin position="64"/>
        <end position="78"/>
    </location>
</feature>
<evidence type="ECO:0000256" key="2">
    <source>
        <dbReference type="ARBA" id="ARBA00022729"/>
    </source>
</evidence>
<dbReference type="Pfam" id="PF00187">
    <property type="entry name" value="Chitin_bind_1"/>
    <property type="match status" value="1"/>
</dbReference>